<dbReference type="Pfam" id="PF01609">
    <property type="entry name" value="DDE_Tnp_1"/>
    <property type="match status" value="1"/>
</dbReference>
<name>K9WRX2_9NOST</name>
<dbReference type="InterPro" id="IPR047952">
    <property type="entry name" value="Transpos_IS4"/>
</dbReference>
<dbReference type="SUPFAM" id="SSF53098">
    <property type="entry name" value="Ribonuclease H-like"/>
    <property type="match status" value="1"/>
</dbReference>
<protein>
    <submittedName>
        <fullName evidence="7">Transposase family protein</fullName>
    </submittedName>
</protein>
<dbReference type="AlphaFoldDB" id="K9WRX2"/>
<feature type="domain" description="Transposase IS4-like" evidence="6">
    <location>
        <begin position="165"/>
        <end position="363"/>
    </location>
</feature>
<dbReference type="EMBL" id="CP003642">
    <property type="protein sequence ID" value="AFZ22531.1"/>
    <property type="molecule type" value="Genomic_DNA"/>
</dbReference>
<organism evidence="7 8">
    <name type="scientific">Cylindrospermum stagnale PCC 7417</name>
    <dbReference type="NCBI Taxonomy" id="56107"/>
    <lineage>
        <taxon>Bacteria</taxon>
        <taxon>Bacillati</taxon>
        <taxon>Cyanobacteriota</taxon>
        <taxon>Cyanophyceae</taxon>
        <taxon>Nostocales</taxon>
        <taxon>Nostocaceae</taxon>
        <taxon>Cylindrospermum</taxon>
    </lineage>
</organism>
<dbReference type="GO" id="GO:0003677">
    <property type="term" value="F:DNA binding"/>
    <property type="evidence" value="ECO:0007669"/>
    <property type="project" value="UniProtKB-KW"/>
</dbReference>
<evidence type="ECO:0000313" key="8">
    <source>
        <dbReference type="Proteomes" id="UP000010475"/>
    </source>
</evidence>
<evidence type="ECO:0000256" key="4">
    <source>
        <dbReference type="ARBA" id="ARBA00023172"/>
    </source>
</evidence>
<evidence type="ECO:0000259" key="6">
    <source>
        <dbReference type="Pfam" id="PF01609"/>
    </source>
</evidence>
<dbReference type="STRING" id="56107.Cylst_0154"/>
<dbReference type="PATRIC" id="fig|56107.3.peg.175"/>
<dbReference type="PANTHER" id="PTHR33258">
    <property type="entry name" value="TRANSPOSASE INSL FOR INSERTION SEQUENCE ELEMENT IS186A-RELATED"/>
    <property type="match status" value="1"/>
</dbReference>
<comment type="similarity">
    <text evidence="1">Belongs to the transposase 11 family.</text>
</comment>
<dbReference type="NCBIfam" id="NF033592">
    <property type="entry name" value="transpos_IS4_1"/>
    <property type="match status" value="1"/>
</dbReference>
<accession>K9WRX2</accession>
<dbReference type="HOGENOM" id="CLU_049858_0_0_3"/>
<dbReference type="GO" id="GO:0004803">
    <property type="term" value="F:transposase activity"/>
    <property type="evidence" value="ECO:0007669"/>
    <property type="project" value="InterPro"/>
</dbReference>
<dbReference type="Proteomes" id="UP000010475">
    <property type="component" value="Chromosome"/>
</dbReference>
<keyword evidence="8" id="KW-1185">Reference proteome</keyword>
<dbReference type="InterPro" id="IPR002559">
    <property type="entry name" value="Transposase_11"/>
</dbReference>
<feature type="region of interest" description="Disordered" evidence="5">
    <location>
        <begin position="1"/>
        <end position="29"/>
    </location>
</feature>
<gene>
    <name evidence="7" type="ORF">Cylst_0154</name>
</gene>
<keyword evidence="3" id="KW-0238">DNA-binding</keyword>
<proteinExistence type="inferred from homology"/>
<evidence type="ECO:0000256" key="3">
    <source>
        <dbReference type="ARBA" id="ARBA00023125"/>
    </source>
</evidence>
<dbReference type="PANTHER" id="PTHR33258:SF1">
    <property type="entry name" value="TRANSPOSASE INSL FOR INSERTION SEQUENCE ELEMENT IS186A-RELATED"/>
    <property type="match status" value="1"/>
</dbReference>
<evidence type="ECO:0000256" key="1">
    <source>
        <dbReference type="ARBA" id="ARBA00010075"/>
    </source>
</evidence>
<evidence type="ECO:0000256" key="2">
    <source>
        <dbReference type="ARBA" id="ARBA00022578"/>
    </source>
</evidence>
<sequence length="451" mass="51975">MVEVNTGVLKRAMSKPRKKQGNPDFRHRVNVPAPASEEIESRLFELVSPGTFTNLKEVKDKERSLRSRVLTLPVMAAIVLSIVYRQVQHLTDVLRILEVEGLMWVEATKVSKQALSQRLNSLPAHLFAKLLEQVIECLAAKRSVRELAPAWASVSEKFPAIWIGDASTLEAMKKHFGQLQEKTGAVLAGKMLMVVEAFTHTPVAVWYDADAKRNETRWWQALLERLPSGGLLVVDMGFYGFEWFDSLTTANKYVLTRQKEKVRYKVARVLSDGSHYKDEIIQMGWHHTNPCRHPMRQVSVLWGKTWYHYLTNVLDPQQLSAQEVCELYRRRWRIEDAFLLTKRLLGLSYLWVGGTNGVQMQIYATWIFYAVLNDLCADVAVALQQPIERISVEMVFRSFYFFHRALLRNPGLQLIPWLVEHHRSMGLVKAVRQRHRRTAARSLDIWADALT</sequence>
<dbReference type="eggNOG" id="COG3385">
    <property type="taxonomic scope" value="Bacteria"/>
</dbReference>
<keyword evidence="4" id="KW-0233">DNA recombination</keyword>
<dbReference type="InterPro" id="IPR012337">
    <property type="entry name" value="RNaseH-like_sf"/>
</dbReference>
<dbReference type="GO" id="GO:0006313">
    <property type="term" value="P:DNA transposition"/>
    <property type="evidence" value="ECO:0007669"/>
    <property type="project" value="InterPro"/>
</dbReference>
<evidence type="ECO:0000256" key="5">
    <source>
        <dbReference type="SAM" id="MobiDB-lite"/>
    </source>
</evidence>
<dbReference type="KEGG" id="csg:Cylst_0154"/>
<keyword evidence="2" id="KW-0815">Transposition</keyword>
<reference evidence="7 8" key="1">
    <citation type="submission" date="2012-06" db="EMBL/GenBank/DDBJ databases">
        <title>Finished chromosome of genome of Cylindrospermum stagnale PCC 7417.</title>
        <authorList>
            <consortium name="US DOE Joint Genome Institute"/>
            <person name="Gugger M."/>
            <person name="Coursin T."/>
            <person name="Rippka R."/>
            <person name="Tandeau De Marsac N."/>
            <person name="Huntemann M."/>
            <person name="Wei C.-L."/>
            <person name="Han J."/>
            <person name="Detter J.C."/>
            <person name="Han C."/>
            <person name="Tapia R."/>
            <person name="Chen A."/>
            <person name="Kyrpides N."/>
            <person name="Mavromatis K."/>
            <person name="Markowitz V."/>
            <person name="Szeto E."/>
            <person name="Ivanova N."/>
            <person name="Pagani I."/>
            <person name="Pati A."/>
            <person name="Goodwin L."/>
            <person name="Nordberg H.P."/>
            <person name="Cantor M.N."/>
            <person name="Hua S.X."/>
            <person name="Woyke T."/>
            <person name="Kerfeld C.A."/>
        </authorList>
    </citation>
    <scope>NUCLEOTIDE SEQUENCE [LARGE SCALE GENOMIC DNA]</scope>
    <source>
        <strain evidence="7 8">PCC 7417</strain>
    </source>
</reference>
<evidence type="ECO:0000313" key="7">
    <source>
        <dbReference type="EMBL" id="AFZ22531.1"/>
    </source>
</evidence>